<dbReference type="AlphaFoldDB" id="A0AAW8G6M4"/>
<sequence length="136" mass="14821">MDAVNALDLYSININYVHSIIKAGFGVDEAEAAMMRITDLIRMYDEVKAEFLRGAEIVFACSEPAHAPAGLPPPELIELIAYEVRPAAITELAVRRINLKFGGDASFAVGDLSGRVLAAASGDWPDTIFYNAYKDR</sequence>
<organism evidence="1 2">
    <name type="scientific">Pseudoxanthomonas winnipegensis</name>
    <dbReference type="NCBI Taxonomy" id="2480810"/>
    <lineage>
        <taxon>Bacteria</taxon>
        <taxon>Pseudomonadati</taxon>
        <taxon>Pseudomonadota</taxon>
        <taxon>Gammaproteobacteria</taxon>
        <taxon>Lysobacterales</taxon>
        <taxon>Lysobacteraceae</taxon>
        <taxon>Pseudoxanthomonas</taxon>
    </lineage>
</organism>
<gene>
    <name evidence="1" type="ORF">QE383_000372</name>
</gene>
<name>A0AAW8G6M4_9GAMM</name>
<accession>A0AAW8G6M4</accession>
<comment type="caution">
    <text evidence="1">The sequence shown here is derived from an EMBL/GenBank/DDBJ whole genome shotgun (WGS) entry which is preliminary data.</text>
</comment>
<dbReference type="Proteomes" id="UP001234354">
    <property type="component" value="Unassembled WGS sequence"/>
</dbReference>
<evidence type="ECO:0000313" key="2">
    <source>
        <dbReference type="Proteomes" id="UP001234354"/>
    </source>
</evidence>
<evidence type="ECO:0000313" key="1">
    <source>
        <dbReference type="EMBL" id="MDQ1118064.1"/>
    </source>
</evidence>
<reference evidence="1" key="1">
    <citation type="submission" date="2023-07" db="EMBL/GenBank/DDBJ databases">
        <title>Functional and genomic diversity of the sorghum phyllosphere microbiome.</title>
        <authorList>
            <person name="Shade A."/>
        </authorList>
    </citation>
    <scope>NUCLEOTIDE SEQUENCE</scope>
    <source>
        <strain evidence="1">SORGH_AS_0908</strain>
    </source>
</reference>
<proteinExistence type="predicted"/>
<dbReference type="RefSeq" id="WP_131659049.1">
    <property type="nucleotide sequence ID" value="NZ_JAUTBB010000001.1"/>
</dbReference>
<protein>
    <submittedName>
        <fullName evidence="1">Uncharacterized protein</fullName>
    </submittedName>
</protein>
<dbReference type="EMBL" id="JAUTBB010000001">
    <property type="protein sequence ID" value="MDQ1118064.1"/>
    <property type="molecule type" value="Genomic_DNA"/>
</dbReference>